<dbReference type="GO" id="GO:0005634">
    <property type="term" value="C:nucleus"/>
    <property type="evidence" value="ECO:0007669"/>
    <property type="project" value="TreeGrafter"/>
</dbReference>
<keyword evidence="2" id="KW-0863">Zinc-finger</keyword>
<reference evidence="6" key="1">
    <citation type="journal article" date="2020" name="Nature">
        <title>Giant virus diversity and host interactions through global metagenomics.</title>
        <authorList>
            <person name="Schulz F."/>
            <person name="Roux S."/>
            <person name="Paez-Espino D."/>
            <person name="Jungbluth S."/>
            <person name="Walsh D.A."/>
            <person name="Denef V.J."/>
            <person name="McMahon K.D."/>
            <person name="Konstantinidis K.T."/>
            <person name="Eloe-Fadrosh E.A."/>
            <person name="Kyrpides N.C."/>
            <person name="Woyke T."/>
        </authorList>
    </citation>
    <scope>NUCLEOTIDE SEQUENCE</scope>
    <source>
        <strain evidence="6">GVMAG-M-3300025138-11</strain>
    </source>
</reference>
<sequence>MNNRLTDLISEHLQNNSQINYYENVNIYTNNNTGSDTTYTHHPSYTPHPPDTTTNSNLQRHRRRRRRVNNQNQSPNNNLATNHNLANQSHTQNDSSQDNTPVENVYTETIEFEPIITSFTINPSDNSSNNILETLSNTFRNLSNSQEGLTIENLNNKTSLITINSENAESYLGEKCSICNIDYQEGQILRKLNDCGHTFHYECVDTWFSRHSTCPICRQDLNQRNN</sequence>
<evidence type="ECO:0000256" key="2">
    <source>
        <dbReference type="ARBA" id="ARBA00022771"/>
    </source>
</evidence>
<dbReference type="Gene3D" id="3.30.40.10">
    <property type="entry name" value="Zinc/RING finger domain, C3HC4 (zinc finger)"/>
    <property type="match status" value="1"/>
</dbReference>
<keyword evidence="3" id="KW-0862">Zinc</keyword>
<accession>A0A6C0IV68</accession>
<feature type="compositionally biased region" description="Polar residues" evidence="4">
    <location>
        <begin position="88"/>
        <end position="100"/>
    </location>
</feature>
<dbReference type="SUPFAM" id="SSF57850">
    <property type="entry name" value="RING/U-box"/>
    <property type="match status" value="1"/>
</dbReference>
<dbReference type="InterPro" id="IPR051834">
    <property type="entry name" value="RING_finger_E3_ligase"/>
</dbReference>
<dbReference type="GO" id="GO:0008270">
    <property type="term" value="F:zinc ion binding"/>
    <property type="evidence" value="ECO:0007669"/>
    <property type="project" value="UniProtKB-KW"/>
</dbReference>
<evidence type="ECO:0000259" key="5">
    <source>
        <dbReference type="PROSITE" id="PS50089"/>
    </source>
</evidence>
<dbReference type="GO" id="GO:0061630">
    <property type="term" value="F:ubiquitin protein ligase activity"/>
    <property type="evidence" value="ECO:0007669"/>
    <property type="project" value="TreeGrafter"/>
</dbReference>
<dbReference type="InterPro" id="IPR013083">
    <property type="entry name" value="Znf_RING/FYVE/PHD"/>
</dbReference>
<dbReference type="GO" id="GO:0006511">
    <property type="term" value="P:ubiquitin-dependent protein catabolic process"/>
    <property type="evidence" value="ECO:0007669"/>
    <property type="project" value="TreeGrafter"/>
</dbReference>
<feature type="compositionally biased region" description="Basic residues" evidence="4">
    <location>
        <begin position="59"/>
        <end position="68"/>
    </location>
</feature>
<dbReference type="CDD" id="cd16461">
    <property type="entry name" value="RING-H2_EL5-like"/>
    <property type="match status" value="1"/>
</dbReference>
<evidence type="ECO:0000256" key="1">
    <source>
        <dbReference type="ARBA" id="ARBA00022723"/>
    </source>
</evidence>
<dbReference type="PANTHER" id="PTHR45931:SF3">
    <property type="entry name" value="RING ZINC FINGER-CONTAINING PROTEIN"/>
    <property type="match status" value="1"/>
</dbReference>
<dbReference type="SMART" id="SM00184">
    <property type="entry name" value="RING"/>
    <property type="match status" value="1"/>
</dbReference>
<evidence type="ECO:0000313" key="6">
    <source>
        <dbReference type="EMBL" id="QHT97181.1"/>
    </source>
</evidence>
<organism evidence="6">
    <name type="scientific">viral metagenome</name>
    <dbReference type="NCBI Taxonomy" id="1070528"/>
    <lineage>
        <taxon>unclassified sequences</taxon>
        <taxon>metagenomes</taxon>
        <taxon>organismal metagenomes</taxon>
    </lineage>
</organism>
<proteinExistence type="predicted"/>
<dbReference type="InterPro" id="IPR001841">
    <property type="entry name" value="Znf_RING"/>
</dbReference>
<feature type="domain" description="RING-type" evidence="5">
    <location>
        <begin position="176"/>
        <end position="218"/>
    </location>
</feature>
<evidence type="ECO:0000256" key="4">
    <source>
        <dbReference type="SAM" id="MobiDB-lite"/>
    </source>
</evidence>
<keyword evidence="1" id="KW-0479">Metal-binding</keyword>
<protein>
    <recommendedName>
        <fullName evidence="5">RING-type domain-containing protein</fullName>
    </recommendedName>
</protein>
<dbReference type="Pfam" id="PF13639">
    <property type="entry name" value="zf-RING_2"/>
    <property type="match status" value="1"/>
</dbReference>
<dbReference type="PANTHER" id="PTHR45931">
    <property type="entry name" value="SI:CH211-59O9.10"/>
    <property type="match status" value="1"/>
</dbReference>
<dbReference type="EMBL" id="MN740273">
    <property type="protein sequence ID" value="QHT97181.1"/>
    <property type="molecule type" value="Genomic_DNA"/>
</dbReference>
<feature type="compositionally biased region" description="Low complexity" evidence="4">
    <location>
        <begin position="35"/>
        <end position="58"/>
    </location>
</feature>
<name>A0A6C0IV68_9ZZZZ</name>
<dbReference type="AlphaFoldDB" id="A0A6C0IV68"/>
<dbReference type="PROSITE" id="PS50089">
    <property type="entry name" value="ZF_RING_2"/>
    <property type="match status" value="1"/>
</dbReference>
<feature type="region of interest" description="Disordered" evidence="4">
    <location>
        <begin position="33"/>
        <end position="100"/>
    </location>
</feature>
<feature type="compositionally biased region" description="Low complexity" evidence="4">
    <location>
        <begin position="69"/>
        <end position="87"/>
    </location>
</feature>
<evidence type="ECO:0000256" key="3">
    <source>
        <dbReference type="ARBA" id="ARBA00022833"/>
    </source>
</evidence>